<evidence type="ECO:0000313" key="1">
    <source>
        <dbReference type="EMBL" id="GEM37480.1"/>
    </source>
</evidence>
<comment type="caution">
    <text evidence="1">The sequence shown here is derived from an EMBL/GenBank/DDBJ whole genome shotgun (WGS) entry which is preliminary data.</text>
</comment>
<name>A0A511MA26_9NOCA</name>
<dbReference type="RefSeq" id="WP_147129617.1">
    <property type="nucleotide sequence ID" value="NZ_BJXA01000009.1"/>
</dbReference>
<sequence length="148" mass="16204">MTNAKLFKVNIGDRDSDGTTFVVSANDWDNDRYYVHTDRHDYDMDAFSDVRPAAVIELPEPEKSLLGDTWSPKGSSGRGIRIAEAQLDDLIAVGALAMAVKLKLTETPTLAQDLTAVLTNARSIDPKLIDAVARLRIANTAKKITFAE</sequence>
<evidence type="ECO:0000313" key="2">
    <source>
        <dbReference type="Proteomes" id="UP000321424"/>
    </source>
</evidence>
<dbReference type="OrthoDB" id="9944976at2"/>
<reference evidence="1 2" key="1">
    <citation type="submission" date="2019-07" db="EMBL/GenBank/DDBJ databases">
        <title>Whole genome shotgun sequence of Nocardia ninae NBRC 108245.</title>
        <authorList>
            <person name="Hosoyama A."/>
            <person name="Uohara A."/>
            <person name="Ohji S."/>
            <person name="Ichikawa N."/>
        </authorList>
    </citation>
    <scope>NUCLEOTIDE SEQUENCE [LARGE SCALE GENOMIC DNA]</scope>
    <source>
        <strain evidence="1 2">NBRC 108245</strain>
    </source>
</reference>
<organism evidence="1 2">
    <name type="scientific">Nocardia ninae NBRC 108245</name>
    <dbReference type="NCBI Taxonomy" id="1210091"/>
    <lineage>
        <taxon>Bacteria</taxon>
        <taxon>Bacillati</taxon>
        <taxon>Actinomycetota</taxon>
        <taxon>Actinomycetes</taxon>
        <taxon>Mycobacteriales</taxon>
        <taxon>Nocardiaceae</taxon>
        <taxon>Nocardia</taxon>
    </lineage>
</organism>
<protein>
    <submittedName>
        <fullName evidence="1">Uncharacterized protein</fullName>
    </submittedName>
</protein>
<dbReference type="EMBL" id="BJXA01000009">
    <property type="protein sequence ID" value="GEM37480.1"/>
    <property type="molecule type" value="Genomic_DNA"/>
</dbReference>
<dbReference type="AlphaFoldDB" id="A0A511MA26"/>
<keyword evidence="2" id="KW-1185">Reference proteome</keyword>
<proteinExistence type="predicted"/>
<dbReference type="Proteomes" id="UP000321424">
    <property type="component" value="Unassembled WGS sequence"/>
</dbReference>
<gene>
    <name evidence="1" type="ORF">NN4_19990</name>
</gene>
<accession>A0A511MA26</accession>